<accession>A0A328FDX1</accession>
<feature type="transmembrane region" description="Helical" evidence="6">
    <location>
        <begin position="194"/>
        <end position="214"/>
    </location>
</feature>
<keyword evidence="11" id="KW-1185">Reference proteome</keyword>
<evidence type="ECO:0000256" key="4">
    <source>
        <dbReference type="ARBA" id="ARBA00022989"/>
    </source>
</evidence>
<evidence type="ECO:0000313" key="9">
    <source>
        <dbReference type="EMBL" id="RAM01247.1"/>
    </source>
</evidence>
<dbReference type="CDD" id="cd16380">
    <property type="entry name" value="YitT_C"/>
    <property type="match status" value="1"/>
</dbReference>
<name>A0A328FDX1_9BACT</name>
<evidence type="ECO:0000256" key="1">
    <source>
        <dbReference type="ARBA" id="ARBA00004651"/>
    </source>
</evidence>
<keyword evidence="5 6" id="KW-0472">Membrane</keyword>
<evidence type="ECO:0000256" key="2">
    <source>
        <dbReference type="ARBA" id="ARBA00022475"/>
    </source>
</evidence>
<dbReference type="OrthoDB" id="5401948at2"/>
<feature type="domain" description="DUF2179" evidence="7">
    <location>
        <begin position="240"/>
        <end position="294"/>
    </location>
</feature>
<dbReference type="InterPro" id="IPR019264">
    <property type="entry name" value="DUF2179"/>
</dbReference>
<dbReference type="InterPro" id="IPR003740">
    <property type="entry name" value="YitT"/>
</dbReference>
<dbReference type="AlphaFoldDB" id="A0A328FDX1"/>
<dbReference type="Pfam" id="PF10035">
    <property type="entry name" value="DUF2179"/>
    <property type="match status" value="1"/>
</dbReference>
<feature type="transmembrane region" description="Helical" evidence="6">
    <location>
        <begin position="99"/>
        <end position="121"/>
    </location>
</feature>
<evidence type="ECO:0000313" key="8">
    <source>
        <dbReference type="EMBL" id="QBH15521.1"/>
    </source>
</evidence>
<gene>
    <name evidence="9" type="ORF">DO021_14740</name>
    <name evidence="8" type="ORF">EYB58_04780</name>
</gene>
<dbReference type="PANTHER" id="PTHR33545">
    <property type="entry name" value="UPF0750 MEMBRANE PROTEIN YITT-RELATED"/>
    <property type="match status" value="1"/>
</dbReference>
<dbReference type="Proteomes" id="UP000248798">
    <property type="component" value="Unassembled WGS sequence"/>
</dbReference>
<keyword evidence="4 6" id="KW-1133">Transmembrane helix</keyword>
<proteinExistence type="predicted"/>
<comment type="subcellular location">
    <subcellularLocation>
        <location evidence="1">Cell membrane</location>
        <topology evidence="1">Multi-pass membrane protein</topology>
    </subcellularLocation>
</comment>
<evidence type="ECO:0000259" key="7">
    <source>
        <dbReference type="Pfam" id="PF10035"/>
    </source>
</evidence>
<evidence type="ECO:0000256" key="5">
    <source>
        <dbReference type="ARBA" id="ARBA00023136"/>
    </source>
</evidence>
<dbReference type="PIRSF" id="PIRSF006483">
    <property type="entry name" value="Membrane_protein_YitT"/>
    <property type="match status" value="1"/>
</dbReference>
<evidence type="ECO:0000313" key="11">
    <source>
        <dbReference type="Proteomes" id="UP000293902"/>
    </source>
</evidence>
<evidence type="ECO:0000313" key="10">
    <source>
        <dbReference type="Proteomes" id="UP000248798"/>
    </source>
</evidence>
<feature type="transmembrane region" description="Helical" evidence="6">
    <location>
        <begin position="21"/>
        <end position="46"/>
    </location>
</feature>
<dbReference type="Pfam" id="PF02588">
    <property type="entry name" value="YitT_membrane"/>
    <property type="match status" value="1"/>
</dbReference>
<dbReference type="Gene3D" id="3.30.70.120">
    <property type="match status" value="1"/>
</dbReference>
<protein>
    <submittedName>
        <fullName evidence="9">YitT family protein</fullName>
    </submittedName>
</protein>
<dbReference type="EMBL" id="QLNI01000030">
    <property type="protein sequence ID" value="RAM01247.1"/>
    <property type="molecule type" value="Genomic_DNA"/>
</dbReference>
<feature type="transmembrane region" description="Helical" evidence="6">
    <location>
        <begin position="127"/>
        <end position="145"/>
    </location>
</feature>
<reference evidence="8 11" key="2">
    <citation type="submission" date="2019-02" db="EMBL/GenBank/DDBJ databases">
        <title>Complete genome sequence of Desulfobacter hydrogenophilus AcRS1.</title>
        <authorList>
            <person name="Marietou A."/>
            <person name="Lund M.B."/>
            <person name="Marshall I.P.G."/>
            <person name="Schreiber L."/>
            <person name="Jorgensen B."/>
        </authorList>
    </citation>
    <scope>NUCLEOTIDE SEQUENCE [LARGE SCALE GENOMIC DNA]</scope>
    <source>
        <strain evidence="8 11">AcRS1</strain>
    </source>
</reference>
<feature type="transmembrane region" description="Helical" evidence="6">
    <location>
        <begin position="66"/>
        <end position="92"/>
    </location>
</feature>
<evidence type="ECO:0000256" key="6">
    <source>
        <dbReference type="SAM" id="Phobius"/>
    </source>
</evidence>
<dbReference type="PANTHER" id="PTHR33545:SF5">
    <property type="entry name" value="UPF0750 MEMBRANE PROTEIN YITT"/>
    <property type="match status" value="1"/>
</dbReference>
<feature type="transmembrane region" description="Helical" evidence="6">
    <location>
        <begin position="165"/>
        <end position="188"/>
    </location>
</feature>
<dbReference type="InterPro" id="IPR015867">
    <property type="entry name" value="N-reg_PII/ATP_PRibTrfase_C"/>
</dbReference>
<keyword evidence="2" id="KW-1003">Cell membrane</keyword>
<organism evidence="9 10">
    <name type="scientific">Desulfobacter hydrogenophilus</name>
    <dbReference type="NCBI Taxonomy" id="2291"/>
    <lineage>
        <taxon>Bacteria</taxon>
        <taxon>Pseudomonadati</taxon>
        <taxon>Thermodesulfobacteriota</taxon>
        <taxon>Desulfobacteria</taxon>
        <taxon>Desulfobacterales</taxon>
        <taxon>Desulfobacteraceae</taxon>
        <taxon>Desulfobacter</taxon>
    </lineage>
</organism>
<dbReference type="Proteomes" id="UP000293902">
    <property type="component" value="Chromosome"/>
</dbReference>
<evidence type="ECO:0000256" key="3">
    <source>
        <dbReference type="ARBA" id="ARBA00022692"/>
    </source>
</evidence>
<reference evidence="9 10" key="1">
    <citation type="submission" date="2018-06" db="EMBL/GenBank/DDBJ databases">
        <title>Complete Genome Sequence of Desulfobacter hydrogenophilus (DSM3380).</title>
        <authorList>
            <person name="Marietou A."/>
            <person name="Schreiber L."/>
            <person name="Marshall I."/>
            <person name="Jorgensen B."/>
        </authorList>
    </citation>
    <scope>NUCLEOTIDE SEQUENCE [LARGE SCALE GENOMIC DNA]</scope>
    <source>
        <strain evidence="9 10">DSM 3380</strain>
    </source>
</reference>
<sequence length="303" mass="33191">MDQSFEQVKRHELKSLHNSAVSHAIGQVLLNLLLLTLGSILCAISINGILIPNGFLSSGLAGLVLILHYLFPFLPVSTLYFLLNIPIFALGWEFVGRRFFFYSLAGMTIFSGSLAWSHVLFPVQDMLCSALLAGILSGVGGGITLKSLGSGGGTDILSVALLKRFSVRLGTTALAFNCMILLVGALFFPLEKVLYTLIYIYVSARILNLVVTGLSQRKAVMIVSNLGDAISRKILEETKHGVTILHGQGAYSGRDEKVLYTVVNFRELSRIKRLIRQIDPQAFMVVSDTLEVMGRRIGNQPQY</sequence>
<dbReference type="GO" id="GO:0005886">
    <property type="term" value="C:plasma membrane"/>
    <property type="evidence" value="ECO:0007669"/>
    <property type="project" value="UniProtKB-SubCell"/>
</dbReference>
<keyword evidence="3 6" id="KW-0812">Transmembrane</keyword>
<dbReference type="InterPro" id="IPR051461">
    <property type="entry name" value="UPF0750_membrane"/>
</dbReference>
<dbReference type="EMBL" id="CP036313">
    <property type="protein sequence ID" value="QBH15521.1"/>
    <property type="molecule type" value="Genomic_DNA"/>
</dbReference>